<evidence type="ECO:0000313" key="2">
    <source>
        <dbReference type="EMBL" id="PIS06432.1"/>
    </source>
</evidence>
<dbReference type="PROSITE" id="PS51462">
    <property type="entry name" value="NUDIX"/>
    <property type="match status" value="1"/>
</dbReference>
<dbReference type="EMBL" id="PEZY01000004">
    <property type="protein sequence ID" value="PIS06432.1"/>
    <property type="molecule type" value="Genomic_DNA"/>
</dbReference>
<dbReference type="Proteomes" id="UP000229056">
    <property type="component" value="Unassembled WGS sequence"/>
</dbReference>
<dbReference type="Gene3D" id="3.90.79.10">
    <property type="entry name" value="Nucleoside Triphosphate Pyrophosphohydrolase"/>
    <property type="match status" value="1"/>
</dbReference>
<dbReference type="CDD" id="cd02883">
    <property type="entry name" value="NUDIX_Hydrolase"/>
    <property type="match status" value="1"/>
</dbReference>
<dbReference type="InterPro" id="IPR015797">
    <property type="entry name" value="NUDIX_hydrolase-like_dom_sf"/>
</dbReference>
<evidence type="ECO:0000259" key="1">
    <source>
        <dbReference type="PROSITE" id="PS51462"/>
    </source>
</evidence>
<comment type="caution">
    <text evidence="2">The sequence shown here is derived from an EMBL/GenBank/DDBJ whole genome shotgun (WGS) entry which is preliminary data.</text>
</comment>
<dbReference type="AlphaFoldDB" id="A0A2H0W4Z8"/>
<dbReference type="InterPro" id="IPR000086">
    <property type="entry name" value="NUDIX_hydrolase_dom"/>
</dbReference>
<name>A0A2H0W4Z8_9BACT</name>
<dbReference type="PANTHER" id="PTHR43736">
    <property type="entry name" value="ADP-RIBOSE PYROPHOSPHATASE"/>
    <property type="match status" value="1"/>
</dbReference>
<gene>
    <name evidence="2" type="ORF">COT80_00625</name>
</gene>
<dbReference type="PANTHER" id="PTHR43736:SF1">
    <property type="entry name" value="DIHYDRONEOPTERIN TRIPHOSPHATE DIPHOSPHATASE"/>
    <property type="match status" value="1"/>
</dbReference>
<reference evidence="3" key="1">
    <citation type="submission" date="2017-09" db="EMBL/GenBank/DDBJ databases">
        <title>Depth-based differentiation of microbial function through sediment-hosted aquifers and enrichment of novel symbionts in the deep terrestrial subsurface.</title>
        <authorList>
            <person name="Probst A.J."/>
            <person name="Ladd B."/>
            <person name="Jarett J.K."/>
            <person name="Geller-Mcgrath D.E."/>
            <person name="Sieber C.M.K."/>
            <person name="Emerson J.B."/>
            <person name="Anantharaman K."/>
            <person name="Thomas B.C."/>
            <person name="Malmstrom R."/>
            <person name="Stieglmeier M."/>
            <person name="Klingl A."/>
            <person name="Woyke T."/>
            <person name="Ryan C.M."/>
            <person name="Banfield J.F."/>
        </authorList>
    </citation>
    <scope>NUCLEOTIDE SEQUENCE [LARGE SCALE GENOMIC DNA]</scope>
</reference>
<dbReference type="SUPFAM" id="SSF55811">
    <property type="entry name" value="Nudix"/>
    <property type="match status" value="1"/>
</dbReference>
<dbReference type="Pfam" id="PF00293">
    <property type="entry name" value="NUDIX"/>
    <property type="match status" value="1"/>
</dbReference>
<accession>A0A2H0W4Z8</accession>
<proteinExistence type="predicted"/>
<organism evidence="2 3">
    <name type="scientific">Candidatus Buchananbacteria bacterium CG10_big_fil_rev_8_21_14_0_10_33_19</name>
    <dbReference type="NCBI Taxonomy" id="1974525"/>
    <lineage>
        <taxon>Bacteria</taxon>
        <taxon>Candidatus Buchananiibacteriota</taxon>
    </lineage>
</organism>
<protein>
    <recommendedName>
        <fullName evidence="1">Nudix hydrolase domain-containing protein</fullName>
    </recommendedName>
</protein>
<sequence>MSTKAKLGVFIVNNQDQLLLIKEKIKKNPEPRWNIIKGSYGDNGIETIFDTARRECQEEVSVKVELKKSLGCYIAQKEDDIRIQFNLLAEIIEGEPKISDTEEQKNYDENITELKWFTKEELKSLNKDEFISNRIFVMINDWIEGGEYPLEIFKTVEM</sequence>
<feature type="domain" description="Nudix hydrolase" evidence="1">
    <location>
        <begin position="2"/>
        <end position="139"/>
    </location>
</feature>
<evidence type="ECO:0000313" key="3">
    <source>
        <dbReference type="Proteomes" id="UP000229056"/>
    </source>
</evidence>